<feature type="transmembrane region" description="Helical" evidence="1">
    <location>
        <begin position="225"/>
        <end position="243"/>
    </location>
</feature>
<dbReference type="Proteomes" id="UP000523087">
    <property type="component" value="Unassembled WGS sequence"/>
</dbReference>
<name>A0A7V9Z6J5_9BACL</name>
<feature type="transmembrane region" description="Helical" evidence="1">
    <location>
        <begin position="71"/>
        <end position="87"/>
    </location>
</feature>
<proteinExistence type="predicted"/>
<keyword evidence="3" id="KW-1185">Reference proteome</keyword>
<accession>A0A7V9Z6J5</accession>
<dbReference type="InterPro" id="IPR025576">
    <property type="entry name" value="YwiC"/>
</dbReference>
<feature type="transmembrane region" description="Helical" evidence="1">
    <location>
        <begin position="93"/>
        <end position="110"/>
    </location>
</feature>
<dbReference type="RefSeq" id="WP_181555761.1">
    <property type="nucleotide sequence ID" value="NZ_JACDUT010000004.1"/>
</dbReference>
<feature type="transmembrane region" description="Helical" evidence="1">
    <location>
        <begin position="42"/>
        <end position="59"/>
    </location>
</feature>
<organism evidence="2 3">
    <name type="scientific">Thermaerobacillus caldiproteolyticus</name>
    <dbReference type="NCBI Taxonomy" id="247480"/>
    <lineage>
        <taxon>Bacteria</taxon>
        <taxon>Bacillati</taxon>
        <taxon>Bacillota</taxon>
        <taxon>Bacilli</taxon>
        <taxon>Bacillales</taxon>
        <taxon>Anoxybacillaceae</taxon>
        <taxon>Thermaerobacillus</taxon>
    </lineage>
</organism>
<dbReference type="Pfam" id="PF14256">
    <property type="entry name" value="YwiC"/>
    <property type="match status" value="1"/>
</dbReference>
<protein>
    <recommendedName>
        <fullName evidence="4">YwiC-like protein</fullName>
    </recommendedName>
</protein>
<reference evidence="2 3" key="1">
    <citation type="submission" date="2020-07" db="EMBL/GenBank/DDBJ databases">
        <title>Genomic Encyclopedia of Type Strains, Phase IV (KMG-IV): sequencing the most valuable type-strain genomes for metagenomic binning, comparative biology and taxonomic classification.</title>
        <authorList>
            <person name="Goeker M."/>
        </authorList>
    </citation>
    <scope>NUCLEOTIDE SEQUENCE [LARGE SCALE GENOMIC DNA]</scope>
    <source>
        <strain evidence="2 3">DSM 15730</strain>
    </source>
</reference>
<feature type="transmembrane region" description="Helical" evidence="1">
    <location>
        <begin position="145"/>
        <end position="165"/>
    </location>
</feature>
<sequence length="244" mass="27875">MIVGKKPTLLIPKQHGAWAMLGIPFGLGAYAGGFSWFHLPLFLGWLCLHLATYPFLMTVKTKRKNEYMPWFYCYFSFAVMMFLIPLLYHPMLINFGIAMVPFFLMNLYYAKKKNERAFFNDVAAIAAFCIGGLASFYVGRGALTIQAFELSLFSFLFFIGSTFYVKTMIREKKNSIYKWGSWIYHFLLIVVLVMIGYPLFALAYVPSVIRAISLYGKSLSVTKVGILEIANSAYFLLVMLIFLS</sequence>
<dbReference type="AlphaFoldDB" id="A0A7V9Z6J5"/>
<keyword evidence="1" id="KW-0472">Membrane</keyword>
<evidence type="ECO:0000256" key="1">
    <source>
        <dbReference type="SAM" id="Phobius"/>
    </source>
</evidence>
<comment type="caution">
    <text evidence="2">The sequence shown here is derived from an EMBL/GenBank/DDBJ whole genome shotgun (WGS) entry which is preliminary data.</text>
</comment>
<evidence type="ECO:0008006" key="4">
    <source>
        <dbReference type="Google" id="ProtNLM"/>
    </source>
</evidence>
<keyword evidence="1" id="KW-1133">Transmembrane helix</keyword>
<evidence type="ECO:0000313" key="2">
    <source>
        <dbReference type="EMBL" id="MBA2874906.1"/>
    </source>
</evidence>
<dbReference type="EMBL" id="JACDUT010000004">
    <property type="protein sequence ID" value="MBA2874906.1"/>
    <property type="molecule type" value="Genomic_DNA"/>
</dbReference>
<evidence type="ECO:0000313" key="3">
    <source>
        <dbReference type="Proteomes" id="UP000523087"/>
    </source>
</evidence>
<gene>
    <name evidence="2" type="ORF">HNR31_001677</name>
</gene>
<feature type="transmembrane region" description="Helical" evidence="1">
    <location>
        <begin position="122"/>
        <end position="139"/>
    </location>
</feature>
<keyword evidence="1" id="KW-0812">Transmembrane</keyword>
<feature type="transmembrane region" description="Helical" evidence="1">
    <location>
        <begin position="186"/>
        <end position="205"/>
    </location>
</feature>